<evidence type="ECO:0000256" key="9">
    <source>
        <dbReference type="SAM" id="SignalP"/>
    </source>
</evidence>
<evidence type="ECO:0000256" key="1">
    <source>
        <dbReference type="ARBA" id="ARBA00001255"/>
    </source>
</evidence>
<dbReference type="AlphaFoldDB" id="A0A918FX88"/>
<evidence type="ECO:0000256" key="2">
    <source>
        <dbReference type="ARBA" id="ARBA00009743"/>
    </source>
</evidence>
<protein>
    <recommendedName>
        <fullName evidence="3 8">Alpha-galactosidase</fullName>
        <ecNumber evidence="3 8">3.2.1.22</ecNumber>
    </recommendedName>
    <alternativeName>
        <fullName evidence="8">Melibiase</fullName>
    </alternativeName>
</protein>
<dbReference type="InterPro" id="IPR017853">
    <property type="entry name" value="GH"/>
</dbReference>
<dbReference type="InterPro" id="IPR035992">
    <property type="entry name" value="Ricin_B-like_lectins"/>
</dbReference>
<dbReference type="EMBL" id="BMTL01000014">
    <property type="protein sequence ID" value="GGR95223.1"/>
    <property type="molecule type" value="Genomic_DNA"/>
</dbReference>
<feature type="chain" id="PRO_5037457772" description="Alpha-galactosidase" evidence="9">
    <location>
        <begin position="50"/>
        <end position="569"/>
    </location>
</feature>
<dbReference type="Gene3D" id="2.60.40.1180">
    <property type="entry name" value="Golgi alpha-mannosidase II"/>
    <property type="match status" value="1"/>
</dbReference>
<dbReference type="Pfam" id="PF16499">
    <property type="entry name" value="Melibiase_2"/>
    <property type="match status" value="1"/>
</dbReference>
<dbReference type="SMART" id="SM00458">
    <property type="entry name" value="RICIN"/>
    <property type="match status" value="1"/>
</dbReference>
<dbReference type="InterPro" id="IPR013780">
    <property type="entry name" value="Glyco_hydro_b"/>
</dbReference>
<accession>A0A918FX88</accession>
<dbReference type="SUPFAM" id="SSF51011">
    <property type="entry name" value="Glycosyl hydrolase domain"/>
    <property type="match status" value="1"/>
</dbReference>
<dbReference type="InterPro" id="IPR002241">
    <property type="entry name" value="Glyco_hydro_27"/>
</dbReference>
<dbReference type="EC" id="3.2.1.22" evidence="3 8"/>
<dbReference type="InterPro" id="IPR013785">
    <property type="entry name" value="Aldolase_TIM"/>
</dbReference>
<dbReference type="SUPFAM" id="SSF51445">
    <property type="entry name" value="(Trans)glycosidases"/>
    <property type="match status" value="1"/>
</dbReference>
<dbReference type="Pfam" id="PF17801">
    <property type="entry name" value="Melibiase_C"/>
    <property type="match status" value="1"/>
</dbReference>
<comment type="caution">
    <text evidence="11">The sequence shown here is derived from an EMBL/GenBank/DDBJ whole genome shotgun (WGS) entry which is preliminary data.</text>
</comment>
<keyword evidence="5 8" id="KW-0378">Hydrolase</keyword>
<reference evidence="11" key="2">
    <citation type="submission" date="2020-09" db="EMBL/GenBank/DDBJ databases">
        <authorList>
            <person name="Sun Q."/>
            <person name="Ohkuma M."/>
        </authorList>
    </citation>
    <scope>NUCLEOTIDE SEQUENCE</scope>
    <source>
        <strain evidence="11">JCM 4386</strain>
    </source>
</reference>
<dbReference type="InterPro" id="IPR000111">
    <property type="entry name" value="Glyco_hydro_27/36_CS"/>
</dbReference>
<dbReference type="SUPFAM" id="SSF50370">
    <property type="entry name" value="Ricin B-like lectins"/>
    <property type="match status" value="1"/>
</dbReference>
<proteinExistence type="inferred from homology"/>
<sequence length="569" mass="58057">MSMTGARARRLRPLPLPSLRRARAAAFSVVLLAAAAPLLALGTAQPAAAQPAAAQAAVARPAAAQPAAALGNGLALTPQMGFNDWNAYGCNVSESLIKSTAQAMHTNGMQAAGYSYVNIDDCWMTRNRDSAGRLVADPAKFPDGIKGTADYVHSLGLKLGIYEDAGTATCAGYPGSLGHETTDAQSFASWGVDYLKYDNCNSTGAPARARYTAMRDALAATGRPILYSLCNWGQDNVWTWGADVGNSWRTTGDINASFSSMLSIFHSNVGLASYAGPGHWNDPDMLEVGNGSLTATESRSEFSLWAEMAAPLIAGTNIPSASADTLSTLTNSRVIAVDQDPLGKQGVMVSSSGGRDVLAKPLAGGDVSVALFNETGSTATITTSAAAIGKTGASAYTLTDLWSGASSTTSGTISASVPAHGTVMYRVAGGTSGGGGAGVTGALHAVGAGKCLDVPNSSRTAGTQAVIWSCNGGANQTWTNSASHQLTVYSGADQRCLDVYDNQTGAGTKVEIWQCNGQANQQWTLNADGTVTGVQSGLCLTVAGGATADGALAELGTCNGSAAQQWKLG</sequence>
<evidence type="ECO:0000256" key="5">
    <source>
        <dbReference type="ARBA" id="ARBA00022801"/>
    </source>
</evidence>
<dbReference type="CDD" id="cd14792">
    <property type="entry name" value="GH27"/>
    <property type="match status" value="1"/>
</dbReference>
<dbReference type="PANTHER" id="PTHR11452">
    <property type="entry name" value="ALPHA-GALACTOSIDASE/ALPHA-N-ACETYLGALACTOSAMINIDASE"/>
    <property type="match status" value="1"/>
</dbReference>
<reference evidence="11" key="1">
    <citation type="journal article" date="2014" name="Int. J. Syst. Evol. Microbiol.">
        <title>Complete genome sequence of Corynebacterium casei LMG S-19264T (=DSM 44701T), isolated from a smear-ripened cheese.</title>
        <authorList>
            <consortium name="US DOE Joint Genome Institute (JGI-PGF)"/>
            <person name="Walter F."/>
            <person name="Albersmeier A."/>
            <person name="Kalinowski J."/>
            <person name="Ruckert C."/>
        </authorList>
    </citation>
    <scope>NUCLEOTIDE SEQUENCE</scope>
    <source>
        <strain evidence="11">JCM 4386</strain>
    </source>
</reference>
<dbReference type="PROSITE" id="PS00512">
    <property type="entry name" value="ALPHA_GALACTOSIDASE"/>
    <property type="match status" value="1"/>
</dbReference>
<dbReference type="Gene3D" id="3.20.20.70">
    <property type="entry name" value="Aldolase class I"/>
    <property type="match status" value="1"/>
</dbReference>
<keyword evidence="6 8" id="KW-1015">Disulfide bond</keyword>
<dbReference type="PROSITE" id="PS50231">
    <property type="entry name" value="RICIN_B_LECTIN"/>
    <property type="match status" value="1"/>
</dbReference>
<evidence type="ECO:0000256" key="3">
    <source>
        <dbReference type="ARBA" id="ARBA00012755"/>
    </source>
</evidence>
<evidence type="ECO:0000313" key="12">
    <source>
        <dbReference type="Proteomes" id="UP000606194"/>
    </source>
</evidence>
<dbReference type="InterPro" id="IPR000772">
    <property type="entry name" value="Ricin_B_lectin"/>
</dbReference>
<dbReference type="Pfam" id="PF00652">
    <property type="entry name" value="Ricin_B_lectin"/>
    <property type="match status" value="1"/>
</dbReference>
<comment type="catalytic activity">
    <reaction evidence="1 8">
        <text>Hydrolysis of terminal, non-reducing alpha-D-galactose residues in alpha-D-galactosides, including galactose oligosaccharides, galactomannans and galactolipids.</text>
        <dbReference type="EC" id="3.2.1.22"/>
    </reaction>
</comment>
<name>A0A918FX88_9ACTN</name>
<keyword evidence="12" id="KW-1185">Reference proteome</keyword>
<evidence type="ECO:0000313" key="11">
    <source>
        <dbReference type="EMBL" id="GGR95223.1"/>
    </source>
</evidence>
<organism evidence="11 12">
    <name type="scientific">Streptomyces humidus</name>
    <dbReference type="NCBI Taxonomy" id="52259"/>
    <lineage>
        <taxon>Bacteria</taxon>
        <taxon>Bacillati</taxon>
        <taxon>Actinomycetota</taxon>
        <taxon>Actinomycetes</taxon>
        <taxon>Kitasatosporales</taxon>
        <taxon>Streptomycetaceae</taxon>
        <taxon>Streptomyces</taxon>
    </lineage>
</organism>
<dbReference type="Gene3D" id="2.80.10.50">
    <property type="match status" value="1"/>
</dbReference>
<dbReference type="GO" id="GO:0004557">
    <property type="term" value="F:alpha-galactosidase activity"/>
    <property type="evidence" value="ECO:0007669"/>
    <property type="project" value="UniProtKB-EC"/>
</dbReference>
<evidence type="ECO:0000259" key="10">
    <source>
        <dbReference type="SMART" id="SM00458"/>
    </source>
</evidence>
<dbReference type="CDD" id="cd23418">
    <property type="entry name" value="beta-trefoil_Ricin_XLN-like"/>
    <property type="match status" value="1"/>
</dbReference>
<feature type="domain" description="Ricin B lectin" evidence="10">
    <location>
        <begin position="440"/>
        <end position="569"/>
    </location>
</feature>
<dbReference type="GO" id="GO:0016052">
    <property type="term" value="P:carbohydrate catabolic process"/>
    <property type="evidence" value="ECO:0007669"/>
    <property type="project" value="UniProtKB-ARBA"/>
</dbReference>
<dbReference type="Proteomes" id="UP000606194">
    <property type="component" value="Unassembled WGS sequence"/>
</dbReference>
<dbReference type="InterPro" id="IPR041233">
    <property type="entry name" value="Melibiase_C"/>
</dbReference>
<feature type="signal peptide" evidence="9">
    <location>
        <begin position="1"/>
        <end position="49"/>
    </location>
</feature>
<evidence type="ECO:0000256" key="7">
    <source>
        <dbReference type="ARBA" id="ARBA00023295"/>
    </source>
</evidence>
<dbReference type="PRINTS" id="PR00740">
    <property type="entry name" value="GLHYDRLASE27"/>
</dbReference>
<evidence type="ECO:0000256" key="6">
    <source>
        <dbReference type="ARBA" id="ARBA00023157"/>
    </source>
</evidence>
<gene>
    <name evidence="11" type="primary">galA</name>
    <name evidence="11" type="ORF">GCM10010269_37740</name>
</gene>
<keyword evidence="7 8" id="KW-0326">Glycosidase</keyword>
<evidence type="ECO:0000256" key="8">
    <source>
        <dbReference type="RuleBase" id="RU361168"/>
    </source>
</evidence>
<dbReference type="FunFam" id="3.20.20.70:FF:000202">
    <property type="entry name" value="Alpha-galactosidase"/>
    <property type="match status" value="1"/>
</dbReference>
<comment type="similarity">
    <text evidence="2 8">Belongs to the glycosyl hydrolase 27 family.</text>
</comment>
<dbReference type="PANTHER" id="PTHR11452:SF75">
    <property type="entry name" value="ALPHA-GALACTOSIDASE MEL1"/>
    <property type="match status" value="1"/>
</dbReference>
<keyword evidence="4 9" id="KW-0732">Signal</keyword>
<evidence type="ECO:0000256" key="4">
    <source>
        <dbReference type="ARBA" id="ARBA00022729"/>
    </source>
</evidence>